<gene>
    <name evidence="1" type="ORF">QJS04_geneDACA001527</name>
</gene>
<name>A0AAV9BG92_ACOGR</name>
<dbReference type="PANTHER" id="PTHR22928">
    <property type="entry name" value="TELOMERE-ASSOCIATED PROTEIN RIF1"/>
    <property type="match status" value="1"/>
</dbReference>
<reference evidence="1" key="1">
    <citation type="journal article" date="2023" name="Nat. Commun.">
        <title>Diploid and tetraploid genomes of Acorus and the evolution of monocots.</title>
        <authorList>
            <person name="Ma L."/>
            <person name="Liu K.W."/>
            <person name="Li Z."/>
            <person name="Hsiao Y.Y."/>
            <person name="Qi Y."/>
            <person name="Fu T."/>
            <person name="Tang G.D."/>
            <person name="Zhang D."/>
            <person name="Sun W.H."/>
            <person name="Liu D.K."/>
            <person name="Li Y."/>
            <person name="Chen G.Z."/>
            <person name="Liu X.D."/>
            <person name="Liao X.Y."/>
            <person name="Jiang Y.T."/>
            <person name="Yu X."/>
            <person name="Hao Y."/>
            <person name="Huang J."/>
            <person name="Zhao X.W."/>
            <person name="Ke S."/>
            <person name="Chen Y.Y."/>
            <person name="Wu W.L."/>
            <person name="Hsu J.L."/>
            <person name="Lin Y.F."/>
            <person name="Huang M.D."/>
            <person name="Li C.Y."/>
            <person name="Huang L."/>
            <person name="Wang Z.W."/>
            <person name="Zhao X."/>
            <person name="Zhong W.Y."/>
            <person name="Peng D.H."/>
            <person name="Ahmad S."/>
            <person name="Lan S."/>
            <person name="Zhang J.S."/>
            <person name="Tsai W.C."/>
            <person name="Van de Peer Y."/>
            <person name="Liu Z.J."/>
        </authorList>
    </citation>
    <scope>NUCLEOTIDE SEQUENCE</scope>
    <source>
        <strain evidence="1">SCP</strain>
    </source>
</reference>
<keyword evidence="2" id="KW-1185">Reference proteome</keyword>
<accession>A0AAV9BG92</accession>
<dbReference type="AlphaFoldDB" id="A0AAV9BG92"/>
<dbReference type="PANTHER" id="PTHR22928:SF3">
    <property type="entry name" value="TELOMERE-ASSOCIATED PROTEIN RIF1"/>
    <property type="match status" value="1"/>
</dbReference>
<evidence type="ECO:0000313" key="2">
    <source>
        <dbReference type="Proteomes" id="UP001179952"/>
    </source>
</evidence>
<dbReference type="Proteomes" id="UP001179952">
    <property type="component" value="Unassembled WGS sequence"/>
</dbReference>
<proteinExistence type="predicted"/>
<dbReference type="EMBL" id="JAUJYN010000003">
    <property type="protein sequence ID" value="KAK1275063.1"/>
    <property type="molecule type" value="Genomic_DNA"/>
</dbReference>
<reference evidence="1" key="2">
    <citation type="submission" date="2023-06" db="EMBL/GenBank/DDBJ databases">
        <authorList>
            <person name="Ma L."/>
            <person name="Liu K.-W."/>
            <person name="Li Z."/>
            <person name="Hsiao Y.-Y."/>
            <person name="Qi Y."/>
            <person name="Fu T."/>
            <person name="Tang G."/>
            <person name="Zhang D."/>
            <person name="Sun W.-H."/>
            <person name="Liu D.-K."/>
            <person name="Li Y."/>
            <person name="Chen G.-Z."/>
            <person name="Liu X.-D."/>
            <person name="Liao X.-Y."/>
            <person name="Jiang Y.-T."/>
            <person name="Yu X."/>
            <person name="Hao Y."/>
            <person name="Huang J."/>
            <person name="Zhao X.-W."/>
            <person name="Ke S."/>
            <person name="Chen Y.-Y."/>
            <person name="Wu W.-L."/>
            <person name="Hsu J.-L."/>
            <person name="Lin Y.-F."/>
            <person name="Huang M.-D."/>
            <person name="Li C.-Y."/>
            <person name="Huang L."/>
            <person name="Wang Z.-W."/>
            <person name="Zhao X."/>
            <person name="Zhong W.-Y."/>
            <person name="Peng D.-H."/>
            <person name="Ahmad S."/>
            <person name="Lan S."/>
            <person name="Zhang J.-S."/>
            <person name="Tsai W.-C."/>
            <person name="Van De Peer Y."/>
            <person name="Liu Z.-J."/>
        </authorList>
    </citation>
    <scope>NUCLEOTIDE SEQUENCE</scope>
    <source>
        <strain evidence="1">SCP</strain>
        <tissue evidence="1">Leaves</tissue>
    </source>
</reference>
<comment type="caution">
    <text evidence="1">The sequence shown here is derived from an EMBL/GenBank/DDBJ whole genome shotgun (WGS) entry which is preliminary data.</text>
</comment>
<protein>
    <submittedName>
        <fullName evidence="1">Uncharacterized protein</fullName>
    </submittedName>
</protein>
<evidence type="ECO:0000313" key="1">
    <source>
        <dbReference type="EMBL" id="KAK1275063.1"/>
    </source>
</evidence>
<dbReference type="GO" id="GO:0000723">
    <property type="term" value="P:telomere maintenance"/>
    <property type="evidence" value="ECO:0007669"/>
    <property type="project" value="TreeGrafter"/>
</dbReference>
<dbReference type="GO" id="GO:0005634">
    <property type="term" value="C:nucleus"/>
    <property type="evidence" value="ECO:0007669"/>
    <property type="project" value="TreeGrafter"/>
</dbReference>
<organism evidence="1 2">
    <name type="scientific">Acorus gramineus</name>
    <name type="common">Dwarf sweet flag</name>
    <dbReference type="NCBI Taxonomy" id="55184"/>
    <lineage>
        <taxon>Eukaryota</taxon>
        <taxon>Viridiplantae</taxon>
        <taxon>Streptophyta</taxon>
        <taxon>Embryophyta</taxon>
        <taxon>Tracheophyta</taxon>
        <taxon>Spermatophyta</taxon>
        <taxon>Magnoliopsida</taxon>
        <taxon>Liliopsida</taxon>
        <taxon>Acoraceae</taxon>
        <taxon>Acorus</taxon>
    </lineage>
</organism>
<sequence length="122" mass="13682">MADLPQIDEIQALLHPSKPTSDRSFAYESLLRLQQVSADDPSLAARSRLLLPLVLSDIRSHDEETSAQALKCLGFMIYHPMHVASIPEMEAHLVVEALVELITTTKMKVGIGKRVFFSFLFF</sequence>